<feature type="region of interest" description="Disordered" evidence="2">
    <location>
        <begin position="410"/>
        <end position="435"/>
    </location>
</feature>
<dbReference type="EMBL" id="FN554968">
    <property type="protein sequence ID" value="CBH11515.1"/>
    <property type="molecule type" value="Genomic_DNA"/>
</dbReference>
<organism evidence="5 6">
    <name type="scientific">Trypanosoma brucei gambiense (strain MHOM/CI/86/DAL972)</name>
    <dbReference type="NCBI Taxonomy" id="679716"/>
    <lineage>
        <taxon>Eukaryota</taxon>
        <taxon>Discoba</taxon>
        <taxon>Euglenozoa</taxon>
        <taxon>Kinetoplastea</taxon>
        <taxon>Metakinetoplastina</taxon>
        <taxon>Trypanosomatida</taxon>
        <taxon>Trypanosomatidae</taxon>
        <taxon>Trypanosoma</taxon>
    </lineage>
</organism>
<feature type="coiled-coil region" evidence="1">
    <location>
        <begin position="230"/>
        <end position="257"/>
    </location>
</feature>
<protein>
    <submittedName>
        <fullName evidence="5">64 kDa invariant surface glycoprotein, putative</fullName>
    </submittedName>
</protein>
<evidence type="ECO:0000313" key="6">
    <source>
        <dbReference type="Proteomes" id="UP000002316"/>
    </source>
</evidence>
<dbReference type="KEGG" id="tbg:TbgDal_V6550"/>
<evidence type="ECO:0000256" key="3">
    <source>
        <dbReference type="SAM" id="Phobius"/>
    </source>
</evidence>
<evidence type="ECO:0000256" key="2">
    <source>
        <dbReference type="SAM" id="MobiDB-lite"/>
    </source>
</evidence>
<dbReference type="RefSeq" id="XP_011773802.1">
    <property type="nucleotide sequence ID" value="XM_011775500.1"/>
</dbReference>
<evidence type="ECO:0000256" key="4">
    <source>
        <dbReference type="SAM" id="SignalP"/>
    </source>
</evidence>
<keyword evidence="3" id="KW-0472">Membrane</keyword>
<name>C9ZQ37_TRYB9</name>
<dbReference type="GeneID" id="23861685"/>
<dbReference type="Pfam" id="PF11727">
    <property type="entry name" value="ISG65-75"/>
    <property type="match status" value="1"/>
</dbReference>
<sequence length="435" mass="46924">MIRCSLVAVTFAGLLLRVVVANSNAKLTKDGALALCKLTDVADLVATKKADKIRKDTEGFADELKLWLDRLEHWLQTLETRAHSNNGYSKLSDADTKKVKEIYEKAKGKVSEQLPKAKEFGEEAGKRHQEVTEAAKRARGWGLDDEGQNSSGLHQLLEWYCGTKEDNANNQKCDGVKVKEHYLGRERNPIDCKGTGSTVPFYLDVTSGTMKEALENWERKKPKSDGEPVNNNWKANYDSAVKKMEELEESHEKGKKTVNDVSGFYNAAYALHSGLSAGKPLSEVLVEAKEASRKGAKFTNPGGAAPETTHRGVGTSTGEGGATETTGGTSTTISTGTGTGTTSGTEPEVVGADADFGDLLETSDRSALSSKIKESKVILMAVLIPVAILAIITAVVLVFVRRRRGNAEDVIDEKGEAVSSPDKKGGATSPCYRKE</sequence>
<dbReference type="InterPro" id="IPR021057">
    <property type="entry name" value="Trypano_invariant_glycop"/>
</dbReference>
<feature type="compositionally biased region" description="Low complexity" evidence="2">
    <location>
        <begin position="322"/>
        <end position="350"/>
    </location>
</feature>
<evidence type="ECO:0000256" key="1">
    <source>
        <dbReference type="SAM" id="Coils"/>
    </source>
</evidence>
<gene>
    <name evidence="5" type="ORF">TbgDal_V6550</name>
</gene>
<keyword evidence="3" id="KW-0812">Transmembrane</keyword>
<feature type="region of interest" description="Disordered" evidence="2">
    <location>
        <begin position="291"/>
        <end position="350"/>
    </location>
</feature>
<feature type="signal peptide" evidence="4">
    <location>
        <begin position="1"/>
        <end position="21"/>
    </location>
</feature>
<dbReference type="AlphaFoldDB" id="C9ZQ37"/>
<dbReference type="Proteomes" id="UP000002316">
    <property type="component" value="Chromosome 5"/>
</dbReference>
<evidence type="ECO:0000313" key="5">
    <source>
        <dbReference type="EMBL" id="CBH11515.1"/>
    </source>
</evidence>
<proteinExistence type="predicted"/>
<accession>C9ZQ37</accession>
<keyword evidence="4" id="KW-0732">Signal</keyword>
<reference evidence="6" key="1">
    <citation type="journal article" date="2010" name="PLoS Negl. Trop. Dis.">
        <title>The genome sequence of Trypanosoma brucei gambiense, causative agent of chronic human african trypanosomiasis.</title>
        <authorList>
            <person name="Jackson A.P."/>
            <person name="Sanders M."/>
            <person name="Berry A."/>
            <person name="McQuillan J."/>
            <person name="Aslett M.A."/>
            <person name="Quail M.A."/>
            <person name="Chukualim B."/>
            <person name="Capewell P."/>
            <person name="MacLeod A."/>
            <person name="Melville S.E."/>
            <person name="Gibson W."/>
            <person name="Barry J.D."/>
            <person name="Berriman M."/>
            <person name="Hertz-Fowler C."/>
        </authorList>
    </citation>
    <scope>NUCLEOTIDE SEQUENCE [LARGE SCALE GENOMIC DNA]</scope>
    <source>
        <strain evidence="6">MHOM/CI/86/DAL972</strain>
    </source>
</reference>
<keyword evidence="1" id="KW-0175">Coiled coil</keyword>
<keyword evidence="3" id="KW-1133">Transmembrane helix</keyword>
<feature type="compositionally biased region" description="Basic and acidic residues" evidence="2">
    <location>
        <begin position="412"/>
        <end position="425"/>
    </location>
</feature>
<dbReference type="SASBDB" id="C9ZQ37"/>
<feature type="transmembrane region" description="Helical" evidence="3">
    <location>
        <begin position="377"/>
        <end position="400"/>
    </location>
</feature>
<dbReference type="VEuPathDB" id="TriTrypDB:Tbg972.5.6550"/>
<feature type="chain" id="PRO_5003004758" evidence="4">
    <location>
        <begin position="22"/>
        <end position="435"/>
    </location>
</feature>